<evidence type="ECO:0000256" key="3">
    <source>
        <dbReference type="ARBA" id="ARBA00006366"/>
    </source>
</evidence>
<reference evidence="11" key="1">
    <citation type="submission" date="2021-02" db="EMBL/GenBank/DDBJ databases">
        <authorList>
            <person name="Nowell W R."/>
        </authorList>
    </citation>
    <scope>NUCLEOTIDE SEQUENCE</scope>
</reference>
<keyword evidence="6 9" id="KW-0812">Transmembrane</keyword>
<feature type="transmembrane region" description="Helical" evidence="9">
    <location>
        <begin position="351"/>
        <end position="372"/>
    </location>
</feature>
<evidence type="ECO:0000256" key="8">
    <source>
        <dbReference type="ARBA" id="ARBA00023136"/>
    </source>
</evidence>
<feature type="transmembrane region" description="Helical" evidence="9">
    <location>
        <begin position="384"/>
        <end position="404"/>
    </location>
</feature>
<feature type="transmembrane region" description="Helical" evidence="9">
    <location>
        <begin position="324"/>
        <end position="344"/>
    </location>
</feature>
<evidence type="ECO:0000313" key="12">
    <source>
        <dbReference type="Proteomes" id="UP000663882"/>
    </source>
</evidence>
<evidence type="ECO:0000256" key="5">
    <source>
        <dbReference type="ARBA" id="ARBA00022475"/>
    </source>
</evidence>
<feature type="transmembrane region" description="Helical" evidence="9">
    <location>
        <begin position="424"/>
        <end position="444"/>
    </location>
</feature>
<organism evidence="11 12">
    <name type="scientific">Rotaria sordida</name>
    <dbReference type="NCBI Taxonomy" id="392033"/>
    <lineage>
        <taxon>Eukaryota</taxon>
        <taxon>Metazoa</taxon>
        <taxon>Spiralia</taxon>
        <taxon>Gnathifera</taxon>
        <taxon>Rotifera</taxon>
        <taxon>Eurotatoria</taxon>
        <taxon>Bdelloidea</taxon>
        <taxon>Philodinida</taxon>
        <taxon>Philodinidae</taxon>
        <taxon>Rotaria</taxon>
    </lineage>
</organism>
<feature type="region of interest" description="Disordered" evidence="10">
    <location>
        <begin position="260"/>
        <end position="280"/>
    </location>
</feature>
<feature type="transmembrane region" description="Helical" evidence="9">
    <location>
        <begin position="66"/>
        <end position="89"/>
    </location>
</feature>
<dbReference type="PANTHER" id="PTHR12929">
    <property type="entry name" value="SOLUTE CARRIER FAMILY 52"/>
    <property type="match status" value="1"/>
</dbReference>
<comment type="caution">
    <text evidence="11">The sequence shown here is derived from an EMBL/GenBank/DDBJ whole genome shotgun (WGS) entry which is preliminary data.</text>
</comment>
<evidence type="ECO:0000256" key="9">
    <source>
        <dbReference type="RuleBase" id="RU368035"/>
    </source>
</evidence>
<dbReference type="PRINTS" id="PR00173">
    <property type="entry name" value="EDTRNSPORT"/>
</dbReference>
<dbReference type="PANTHER" id="PTHR12929:SF10">
    <property type="entry name" value="RIBOFLAVIN TRANSPORTER"/>
    <property type="match status" value="1"/>
</dbReference>
<evidence type="ECO:0000256" key="10">
    <source>
        <dbReference type="SAM" id="MobiDB-lite"/>
    </source>
</evidence>
<evidence type="ECO:0000256" key="6">
    <source>
        <dbReference type="ARBA" id="ARBA00022692"/>
    </source>
</evidence>
<feature type="transmembrane region" description="Helical" evidence="9">
    <location>
        <begin position="165"/>
        <end position="186"/>
    </location>
</feature>
<feature type="transmembrane region" description="Helical" evidence="9">
    <location>
        <begin position="101"/>
        <end position="121"/>
    </location>
</feature>
<evidence type="ECO:0000256" key="7">
    <source>
        <dbReference type="ARBA" id="ARBA00022989"/>
    </source>
</evidence>
<dbReference type="AlphaFoldDB" id="A0A815CLN5"/>
<dbReference type="GO" id="GO:0005886">
    <property type="term" value="C:plasma membrane"/>
    <property type="evidence" value="ECO:0007669"/>
    <property type="project" value="UniProtKB-SubCell"/>
</dbReference>
<comment type="catalytic activity">
    <reaction evidence="1 9">
        <text>riboflavin(in) = riboflavin(out)</text>
        <dbReference type="Rhea" id="RHEA:35015"/>
        <dbReference type="ChEBI" id="CHEBI:57986"/>
    </reaction>
</comment>
<feature type="transmembrane region" description="Helical" evidence="9">
    <location>
        <begin position="133"/>
        <end position="158"/>
    </location>
</feature>
<evidence type="ECO:0000313" key="11">
    <source>
        <dbReference type="EMBL" id="CAF1285964.1"/>
    </source>
</evidence>
<dbReference type="Proteomes" id="UP000663882">
    <property type="component" value="Unassembled WGS sequence"/>
</dbReference>
<name>A0A815CLN5_9BILA</name>
<keyword evidence="7 9" id="KW-1133">Transmembrane helix</keyword>
<comment type="similarity">
    <text evidence="3 9">Belongs to the riboflavin transporter family.</text>
</comment>
<dbReference type="InterPro" id="IPR009357">
    <property type="entry name" value="Riboflavin_transptr"/>
</dbReference>
<dbReference type="GO" id="GO:0032217">
    <property type="term" value="F:riboflavin transmembrane transporter activity"/>
    <property type="evidence" value="ECO:0007669"/>
    <property type="project" value="UniProtKB-UniRule"/>
</dbReference>
<feature type="transmembrane region" description="Helical" evidence="9">
    <location>
        <begin position="290"/>
        <end position="318"/>
    </location>
</feature>
<feature type="transmembrane region" description="Helical" evidence="9">
    <location>
        <begin position="215"/>
        <end position="236"/>
    </location>
</feature>
<proteinExistence type="inferred from homology"/>
<evidence type="ECO:0000256" key="4">
    <source>
        <dbReference type="ARBA" id="ARBA00022448"/>
    </source>
</evidence>
<keyword evidence="5 9" id="KW-1003">Cell membrane</keyword>
<dbReference type="Pfam" id="PF06237">
    <property type="entry name" value="SLC52_ribofla_tr"/>
    <property type="match status" value="1"/>
</dbReference>
<comment type="function">
    <text evidence="9">Plasma membrane transporter mediating the uptake by cells of the water soluble vitamin B2/riboflavin that plays a key role in biochemical oxidation-reduction reactions of the carbohydrate, lipid, and amino acid metabolism.</text>
</comment>
<keyword evidence="8 9" id="KW-0472">Membrane</keyword>
<comment type="subcellular location">
    <subcellularLocation>
        <location evidence="2 9">Cell membrane</location>
        <topology evidence="2 9">Multi-pass membrane protein</topology>
    </subcellularLocation>
</comment>
<dbReference type="EMBL" id="CAJNOO010002641">
    <property type="protein sequence ID" value="CAF1285964.1"/>
    <property type="molecule type" value="Genomic_DNA"/>
</dbReference>
<sequence>MKFETQVDSINESNVSHRNVHEHPKRKYAQIICFILIVVMNWSSWIDLNGVFVELPIMISFIPEGWRIPSIVGLCLCAANIMPAIVTFLRLYQGKRFSEIPYIYMVIIIGIVSCFILAFFWNKTTYLFGSERSLWLIGCVFTLCMLDSTSSLVFFDYIKRYRVRYLTAVFLGEGLTGVIPTLLLLAQGSGGEAICVQSDNGTMLKPTFTQPRFSVTVYMLLIASIIVASLLAFVILQHSNIVSLADAAEPSKFNDTTLNSASDAGEHSPMVPTIDSSKPSKPDKHITTSLFIFLLCINTYNSFVAFGILPSLITYSVLPYGQKAYYYICLLNPLAYTLALLLSVKWANIPIYITIIGTIIGSIIGVFIITIALQSPCPWLADTLQGALIIVSLWFSLTIIIAYLRITTGSLIKTKWPGEKGMFYFGVSVQLGLFLGAVPMYILINFFNIFKSRRPCEVYCRTLI</sequence>
<protein>
    <recommendedName>
        <fullName evidence="9">Riboflavin transporter</fullName>
    </recommendedName>
</protein>
<evidence type="ECO:0000256" key="1">
    <source>
        <dbReference type="ARBA" id="ARBA00000215"/>
    </source>
</evidence>
<keyword evidence="4 9" id="KW-0813">Transport</keyword>
<feature type="transmembrane region" description="Helical" evidence="9">
    <location>
        <begin position="28"/>
        <end position="46"/>
    </location>
</feature>
<dbReference type="OrthoDB" id="9995836at2759"/>
<gene>
    <name evidence="11" type="ORF">RFH988_LOCUS28952</name>
</gene>
<evidence type="ECO:0000256" key="2">
    <source>
        <dbReference type="ARBA" id="ARBA00004651"/>
    </source>
</evidence>
<accession>A0A815CLN5</accession>